<proteinExistence type="predicted"/>
<evidence type="ECO:0000313" key="2">
    <source>
        <dbReference type="Proteomes" id="UP000712600"/>
    </source>
</evidence>
<evidence type="ECO:0000313" key="1">
    <source>
        <dbReference type="EMBL" id="KAF3552991.1"/>
    </source>
</evidence>
<dbReference type="AlphaFoldDB" id="A0A8S9QW80"/>
<reference evidence="1" key="1">
    <citation type="submission" date="2019-12" db="EMBL/GenBank/DDBJ databases">
        <title>Genome sequencing and annotation of Brassica cretica.</title>
        <authorList>
            <person name="Studholme D.J."/>
            <person name="Sarris P."/>
        </authorList>
    </citation>
    <scope>NUCLEOTIDE SEQUENCE</scope>
    <source>
        <strain evidence="1">PFS-109/04</strain>
        <tissue evidence="1">Leaf</tissue>
    </source>
</reference>
<accession>A0A8S9QW80</accession>
<sequence>MSVGGVRASGGVGVLDDEVVDKMQILWWWWRKMKREEDENFKCNIFAVDHGVDTNLMVNVGSGFISFLKAH</sequence>
<protein>
    <submittedName>
        <fullName evidence="1">Uncharacterized protein</fullName>
    </submittedName>
</protein>
<name>A0A8S9QW80_BRACR</name>
<gene>
    <name evidence="1" type="ORF">F2Q69_00015340</name>
</gene>
<dbReference type="EMBL" id="QGKX02000996">
    <property type="protein sequence ID" value="KAF3552991.1"/>
    <property type="molecule type" value="Genomic_DNA"/>
</dbReference>
<comment type="caution">
    <text evidence="1">The sequence shown here is derived from an EMBL/GenBank/DDBJ whole genome shotgun (WGS) entry which is preliminary data.</text>
</comment>
<organism evidence="1 2">
    <name type="scientific">Brassica cretica</name>
    <name type="common">Mustard</name>
    <dbReference type="NCBI Taxonomy" id="69181"/>
    <lineage>
        <taxon>Eukaryota</taxon>
        <taxon>Viridiplantae</taxon>
        <taxon>Streptophyta</taxon>
        <taxon>Embryophyta</taxon>
        <taxon>Tracheophyta</taxon>
        <taxon>Spermatophyta</taxon>
        <taxon>Magnoliopsida</taxon>
        <taxon>eudicotyledons</taxon>
        <taxon>Gunneridae</taxon>
        <taxon>Pentapetalae</taxon>
        <taxon>rosids</taxon>
        <taxon>malvids</taxon>
        <taxon>Brassicales</taxon>
        <taxon>Brassicaceae</taxon>
        <taxon>Brassiceae</taxon>
        <taxon>Brassica</taxon>
    </lineage>
</organism>
<dbReference type="Proteomes" id="UP000712600">
    <property type="component" value="Unassembled WGS sequence"/>
</dbReference>